<evidence type="ECO:0000313" key="2">
    <source>
        <dbReference type="Proteomes" id="UP000036061"/>
    </source>
</evidence>
<dbReference type="AlphaFoldDB" id="A0A2Z4MCS4"/>
<dbReference type="Proteomes" id="UP000036061">
    <property type="component" value="Chromosome"/>
</dbReference>
<name>A0A2Z4MCS4_BREBE</name>
<dbReference type="RefSeq" id="WP_048031153.1">
    <property type="nucleotide sequence ID" value="NZ_CP030117.1"/>
</dbReference>
<organism evidence="1 2">
    <name type="scientific">Brevibacillus brevis</name>
    <name type="common">Bacillus brevis</name>
    <dbReference type="NCBI Taxonomy" id="1393"/>
    <lineage>
        <taxon>Bacteria</taxon>
        <taxon>Bacillati</taxon>
        <taxon>Bacillota</taxon>
        <taxon>Bacilli</taxon>
        <taxon>Bacillales</taxon>
        <taxon>Paenibacillaceae</taxon>
        <taxon>Brevibacillus</taxon>
    </lineage>
</organism>
<accession>A0A2Z4MCS4</accession>
<sequence>MSNKDKILAALLYTKLCDDCLSNSSSVKPRQTVYTICRSLSESSIIYRYHGICDHCHKTKTTNRLLIANGSESDEVFNSYSTESKHTTWYWEGNVQSKVVGYLAINGHTIHSVSDTASRTPGKDIIASKDGKEFWISVKGYPEKSQHVQARHWFSGAIFDLVLYHGENSKILLGIALPDGFTTYENLVTRIRWLKESMPFRIYWVNESGVVRVE</sequence>
<proteinExistence type="predicted"/>
<dbReference type="EMBL" id="CP030117">
    <property type="protein sequence ID" value="AWX54270.1"/>
    <property type="molecule type" value="Genomic_DNA"/>
</dbReference>
<protein>
    <submittedName>
        <fullName evidence="1">Uncharacterized protein</fullName>
    </submittedName>
</protein>
<reference evidence="1 2" key="1">
    <citation type="journal article" date="2015" name="Genome Announc.">
        <title>Draft Genome Sequence of Brevibacillus brevis DZQ7, a Plant Growth-Promoting Rhizobacterium with Broad-Spectrum Antimicrobial Activity.</title>
        <authorList>
            <person name="Hou Q."/>
            <person name="Wang C."/>
            <person name="Hou X."/>
            <person name="Xia Z."/>
            <person name="Ye J."/>
            <person name="Liu K."/>
            <person name="Liu H."/>
            <person name="Wang J."/>
            <person name="Guo H."/>
            <person name="Yu X."/>
            <person name="Yang Y."/>
            <person name="Du B."/>
            <person name="Ding Y."/>
        </authorList>
    </citation>
    <scope>NUCLEOTIDE SEQUENCE [LARGE SCALE GENOMIC DNA]</scope>
    <source>
        <strain evidence="1 2">DZQ7</strain>
    </source>
</reference>
<evidence type="ECO:0000313" key="1">
    <source>
        <dbReference type="EMBL" id="AWX54270.1"/>
    </source>
</evidence>
<gene>
    <name evidence="1" type="ORF">AB432_004105</name>
</gene>